<dbReference type="RefSeq" id="XP_033585243.1">
    <property type="nucleotide sequence ID" value="XM_033735775.1"/>
</dbReference>
<comment type="subcellular location">
    <subcellularLocation>
        <location evidence="1">Endoplasmic reticulum membrane</location>
        <topology evidence="1">Multi-pass membrane protein</topology>
    </subcellularLocation>
</comment>
<comment type="similarity">
    <text evidence="3">Belongs to the PIGG/PIGN/PIGO family. PIGO subfamily.</text>
</comment>
<feature type="transmembrane region" description="Helical" evidence="11">
    <location>
        <begin position="997"/>
        <end position="1016"/>
    </location>
</feature>
<feature type="transmembrane region" description="Helical" evidence="11">
    <location>
        <begin position="518"/>
        <end position="540"/>
    </location>
</feature>
<keyword evidence="9 11" id="KW-0472">Membrane</keyword>
<dbReference type="GeneID" id="54476777"/>
<evidence type="ECO:0000256" key="5">
    <source>
        <dbReference type="ARBA" id="ARBA00022679"/>
    </source>
</evidence>
<feature type="transmembrane region" description="Helical" evidence="11">
    <location>
        <begin position="579"/>
        <end position="596"/>
    </location>
</feature>
<evidence type="ECO:0000256" key="11">
    <source>
        <dbReference type="SAM" id="Phobius"/>
    </source>
</evidence>
<dbReference type="InterPro" id="IPR017850">
    <property type="entry name" value="Alkaline_phosphatase_core_sf"/>
</dbReference>
<keyword evidence="10" id="KW-0325">Glycoprotein</keyword>
<dbReference type="GO" id="GO:0051377">
    <property type="term" value="F:mannose-ethanolamine phosphotransferase activity"/>
    <property type="evidence" value="ECO:0007669"/>
    <property type="project" value="InterPro"/>
</dbReference>
<dbReference type="InterPro" id="IPR002591">
    <property type="entry name" value="Phosphodiest/P_Trfase"/>
</dbReference>
<keyword evidence="7" id="KW-0256">Endoplasmic reticulum</keyword>
<evidence type="ECO:0000256" key="6">
    <source>
        <dbReference type="ARBA" id="ARBA00022692"/>
    </source>
</evidence>
<evidence type="ECO:0000256" key="1">
    <source>
        <dbReference type="ARBA" id="ARBA00004477"/>
    </source>
</evidence>
<dbReference type="InterPro" id="IPR039524">
    <property type="entry name" value="PIGO/GPI13"/>
</dbReference>
<dbReference type="PANTHER" id="PTHR23071:SF1">
    <property type="entry name" value="GPI ETHANOLAMINE PHOSPHATE TRANSFERASE 3"/>
    <property type="match status" value="1"/>
</dbReference>
<keyword evidence="6 11" id="KW-0812">Transmembrane</keyword>
<feature type="transmembrane region" description="Helical" evidence="11">
    <location>
        <begin position="677"/>
        <end position="698"/>
    </location>
</feature>
<evidence type="ECO:0000256" key="3">
    <source>
        <dbReference type="ARBA" id="ARBA00008695"/>
    </source>
</evidence>
<reference evidence="12" key="1">
    <citation type="journal article" date="2020" name="Stud. Mycol.">
        <title>101 Dothideomycetes genomes: a test case for predicting lifestyles and emergence of pathogens.</title>
        <authorList>
            <person name="Haridas S."/>
            <person name="Albert R."/>
            <person name="Binder M."/>
            <person name="Bloem J."/>
            <person name="Labutti K."/>
            <person name="Salamov A."/>
            <person name="Andreopoulos B."/>
            <person name="Baker S."/>
            <person name="Barry K."/>
            <person name="Bills G."/>
            <person name="Bluhm B."/>
            <person name="Cannon C."/>
            <person name="Castanera R."/>
            <person name="Culley D."/>
            <person name="Daum C."/>
            <person name="Ezra D."/>
            <person name="Gonzalez J."/>
            <person name="Henrissat B."/>
            <person name="Kuo A."/>
            <person name="Liang C."/>
            <person name="Lipzen A."/>
            <person name="Lutzoni F."/>
            <person name="Magnuson J."/>
            <person name="Mondo S."/>
            <person name="Nolan M."/>
            <person name="Ohm R."/>
            <person name="Pangilinan J."/>
            <person name="Park H.-J."/>
            <person name="Ramirez L."/>
            <person name="Alfaro M."/>
            <person name="Sun H."/>
            <person name="Tritt A."/>
            <person name="Yoshinaga Y."/>
            <person name="Zwiers L.-H."/>
            <person name="Turgeon B."/>
            <person name="Goodwin S."/>
            <person name="Spatafora J."/>
            <person name="Crous P."/>
            <person name="Grigoriev I."/>
        </authorList>
    </citation>
    <scope>NUCLEOTIDE SEQUENCE</scope>
    <source>
        <strain evidence="12">CBS 113389</strain>
    </source>
</reference>
<feature type="transmembrane region" description="Helical" evidence="11">
    <location>
        <begin position="750"/>
        <end position="773"/>
    </location>
</feature>
<dbReference type="Proteomes" id="UP000799767">
    <property type="component" value="Unassembled WGS sequence"/>
</dbReference>
<feature type="transmembrane region" description="Helical" evidence="11">
    <location>
        <begin position="608"/>
        <end position="627"/>
    </location>
</feature>
<protein>
    <submittedName>
        <fullName evidence="12">Uncharacterized protein</fullName>
    </submittedName>
</protein>
<dbReference type="Pfam" id="PF01663">
    <property type="entry name" value="Phosphodiest"/>
    <property type="match status" value="1"/>
</dbReference>
<evidence type="ECO:0000256" key="7">
    <source>
        <dbReference type="ARBA" id="ARBA00022824"/>
    </source>
</evidence>
<keyword evidence="8 11" id="KW-1133">Transmembrane helix</keyword>
<evidence type="ECO:0000256" key="4">
    <source>
        <dbReference type="ARBA" id="ARBA00022502"/>
    </source>
</evidence>
<dbReference type="CDD" id="cd16023">
    <property type="entry name" value="GPI_EPT_3"/>
    <property type="match status" value="1"/>
</dbReference>
<evidence type="ECO:0000256" key="9">
    <source>
        <dbReference type="ARBA" id="ARBA00023136"/>
    </source>
</evidence>
<evidence type="ECO:0000256" key="8">
    <source>
        <dbReference type="ARBA" id="ARBA00022989"/>
    </source>
</evidence>
<keyword evidence="4" id="KW-0337">GPI-anchor biosynthesis</keyword>
<dbReference type="InterPro" id="IPR037675">
    <property type="entry name" value="PIG-O_N"/>
</dbReference>
<dbReference type="GO" id="GO:0006506">
    <property type="term" value="P:GPI anchor biosynthetic process"/>
    <property type="evidence" value="ECO:0007669"/>
    <property type="project" value="UniProtKB-UniPathway"/>
</dbReference>
<evidence type="ECO:0000313" key="12">
    <source>
        <dbReference type="EMBL" id="KAF2478673.1"/>
    </source>
</evidence>
<dbReference type="GO" id="GO:0005789">
    <property type="term" value="C:endoplasmic reticulum membrane"/>
    <property type="evidence" value="ECO:0007669"/>
    <property type="project" value="UniProtKB-SubCell"/>
</dbReference>
<dbReference type="Gene3D" id="3.40.720.10">
    <property type="entry name" value="Alkaline Phosphatase, subunit A"/>
    <property type="match status" value="1"/>
</dbReference>
<dbReference type="UniPathway" id="UPA00196"/>
<feature type="transmembrane region" description="Helical" evidence="11">
    <location>
        <begin position="710"/>
        <end position="730"/>
    </location>
</feature>
<accession>A0A6A6PGB4</accession>
<feature type="transmembrane region" description="Helical" evidence="11">
    <location>
        <begin position="34"/>
        <end position="60"/>
    </location>
</feature>
<evidence type="ECO:0000256" key="10">
    <source>
        <dbReference type="ARBA" id="ARBA00023180"/>
    </source>
</evidence>
<dbReference type="AlphaFoldDB" id="A0A6A6PGB4"/>
<proteinExistence type="inferred from homology"/>
<evidence type="ECO:0000313" key="13">
    <source>
        <dbReference type="Proteomes" id="UP000799767"/>
    </source>
</evidence>
<dbReference type="SUPFAM" id="SSF53649">
    <property type="entry name" value="Alkaline phosphatase-like"/>
    <property type="match status" value="1"/>
</dbReference>
<keyword evidence="13" id="KW-1185">Reference proteome</keyword>
<gene>
    <name evidence="12" type="ORF">BDY17DRAFT_313956</name>
</gene>
<evidence type="ECO:0000256" key="2">
    <source>
        <dbReference type="ARBA" id="ARBA00004687"/>
    </source>
</evidence>
<comment type="pathway">
    <text evidence="2">Glycolipid biosynthesis; glycosylphosphatidylinositol-anchor biosynthesis.</text>
</comment>
<name>A0A6A6PGB4_9PEZI</name>
<keyword evidence="5" id="KW-0808">Transferase</keyword>
<feature type="transmembrane region" description="Helical" evidence="11">
    <location>
        <begin position="547"/>
        <end position="567"/>
    </location>
</feature>
<feature type="transmembrane region" description="Helical" evidence="11">
    <location>
        <begin position="966"/>
        <end position="985"/>
    </location>
</feature>
<dbReference type="OrthoDB" id="272139at2759"/>
<feature type="transmembrane region" description="Helical" evidence="11">
    <location>
        <begin position="923"/>
        <end position="945"/>
    </location>
</feature>
<feature type="transmembrane region" description="Helical" evidence="11">
    <location>
        <begin position="485"/>
        <end position="506"/>
    </location>
</feature>
<dbReference type="EMBL" id="MU001643">
    <property type="protein sequence ID" value="KAF2478673.1"/>
    <property type="molecule type" value="Genomic_DNA"/>
</dbReference>
<dbReference type="PANTHER" id="PTHR23071">
    <property type="entry name" value="PHOSPHATIDYLINOSITOL GLYCAN"/>
    <property type="match status" value="1"/>
</dbReference>
<organism evidence="12 13">
    <name type="scientific">Neohortaea acidophila</name>
    <dbReference type="NCBI Taxonomy" id="245834"/>
    <lineage>
        <taxon>Eukaryota</taxon>
        <taxon>Fungi</taxon>
        <taxon>Dikarya</taxon>
        <taxon>Ascomycota</taxon>
        <taxon>Pezizomycotina</taxon>
        <taxon>Dothideomycetes</taxon>
        <taxon>Dothideomycetidae</taxon>
        <taxon>Mycosphaerellales</taxon>
        <taxon>Teratosphaeriaceae</taxon>
        <taxon>Neohortaea</taxon>
    </lineage>
</organism>
<sequence>MEDDAGAVTRPRAAQGEVKADRKRSAIHFKAQHALVVAFFLLLFVFHALAVYLFCSGFLLSRLVLQDRSECPLPPIGLGDGHTPGSYELGCWHPKTFDKAVIILVDALRYDFTVPFTPAQGADTFHFHNALSVLYDTSVHHPANAFLRPFIADPPTTTLQRLKALTTGTLPTFIDAGSNFAGTAIDEDNLIEQLHRAGKKIVHLGDDTWHSLFPGFFERNLSQPYHSFDTRDLHTVDNGVNDHLFPLLEQPQSGQWDVAIGHYLGVDHAGHRYGPDHPEMTAKLRQMDDVFQRIIDLIDDTTLLIVMGDHGMDTKGDHGGESDLEVEAALWMYSKQPVFGRTNPAFVTPPATAKERPVNQIDLVPTLALLMGLPVPFNNLGQPIEEAFIKPAGKNYLNLAQVNRLTSAQIQRYHTEYAKVRSLDARMIAPTVTSWLEANEAWSRTSSSAAKTADAWKEVFNGFAAYQTENLRVFKSLWARFDLNSMSMGTVALVGTFAVICFYAQGIVTDPSELTPALLLRGVAGTVVGGVLGAGVSAAAELPFNQITAFGAVLVGIIATLSGLWSGREVVRIPRPTTFWGWLCTLSTLLLCVGFAANSFTIWEDEQLLFLLITFGLVMLMASLGLADAQDRTFGVINSLSFLVATRVASLSRLCREEQEPTCRSTYYASAMSSTSAGWQLSIPFLVALILPEVMKYFYMRTRNYQGSAVIWIGIILRLGLLITAVFWVVDAADDGNWYPQMAEETLTTARAYLAQTVLALAFAAGYGTYVWASPLLLVRTEEAKSAPTMTSKSLEPAKANAPVLTAINGSPQPRTKLIILGYANTHGSRYFLLPAVWVLALLLLQKPMGQGTLALCMVSIINILEVIDVNNLRRSPFGPTLFALLGSFYFFKTGHQAVLATIQWEAAYIPLKTLQYPWSPLLIVINTFGAQILCAIAVPAIALWKVKPSLPGLLGRVASAMATHLLFYAAVAVATVVEAAWLRRHLMLYRVFMPRMLMSITVLLVVELVGAVVAIGGVRWSMLSVCEVFGWPEVVNAS</sequence>